<evidence type="ECO:0000256" key="5">
    <source>
        <dbReference type="ARBA" id="ARBA00023136"/>
    </source>
</evidence>
<evidence type="ECO:0000313" key="9">
    <source>
        <dbReference type="EMBL" id="CAH0383615.1"/>
    </source>
</evidence>
<dbReference type="GO" id="GO:0005886">
    <property type="term" value="C:plasma membrane"/>
    <property type="evidence" value="ECO:0007669"/>
    <property type="project" value="UniProtKB-SubCell"/>
</dbReference>
<keyword evidence="4 8" id="KW-1133">Transmembrane helix</keyword>
<protein>
    <recommendedName>
        <fullName evidence="11">Ionotropic receptor</fullName>
    </recommendedName>
</protein>
<dbReference type="EMBL" id="OU963871">
    <property type="protein sequence ID" value="CAH0383615.1"/>
    <property type="molecule type" value="Genomic_DNA"/>
</dbReference>
<feature type="transmembrane region" description="Helical" evidence="8">
    <location>
        <begin position="255"/>
        <end position="276"/>
    </location>
</feature>
<dbReference type="Gene3D" id="1.10.287.70">
    <property type="match status" value="1"/>
</dbReference>
<keyword evidence="3 8" id="KW-0812">Transmembrane</keyword>
<evidence type="ECO:0000256" key="4">
    <source>
        <dbReference type="ARBA" id="ARBA00022989"/>
    </source>
</evidence>
<dbReference type="PANTHER" id="PTHR42643">
    <property type="entry name" value="IONOTROPIC RECEPTOR 20A-RELATED"/>
    <property type="match status" value="1"/>
</dbReference>
<dbReference type="InterPro" id="IPR052192">
    <property type="entry name" value="Insect_Ionotropic_Sensory_Rcpt"/>
</dbReference>
<dbReference type="Proteomes" id="UP001152759">
    <property type="component" value="Chromosome 10"/>
</dbReference>
<sequence length="581" mass="66853">MTCDEQMYISAEELDGSLDLSDVNFNMTRSLYTNPIWNSQNYLIFIISEFDGSTCNYTSCIHPEKRRYTPDSGNTISPNSYDTLIFSFKFIWRFFRGLKAIICHRGGCSRYDPFTEKIIWYSGGKDEAYFDFSVTNMHGKHLKLTKKDYKGIVMEQLFFDNSMWMDSLRFDIVGQLAESLNFTTTPVTSQNFFSHDLGQKHDLDLHYVEIGVVPEDVDYSKFDISVGVETAIVGIVTPHSKFMPQCLVPFEVFTLEVWTCIVLTCIVFVSMQYAFLNAQSRMFRGLYSVAEISLYDSTSSIYTIYAYFICGSPPYLLLGKLFTGKILFSVFVFSALIISNVFLGGMTTLLTSTVQYPEIDTLQDLEDSHLSIQVTEKESAVLYFSQLGLSEKVMAKFYTSFEHYVSLIVNNKTGADLWDFYSERNEVHPIISKFSKSMLAILEDDAFLISLPHCLISNNRVVLNVFPLGWTGFKYHLVKERLNSFPYVFTFLRNSFIFNAFNRKTSQYLETGHIIRLLKVLSLFRELQFEHPLSEDEGPRSYSLNDLQLPFFSLALGLFLSFLVFIAEMLIEDIENAVVFR</sequence>
<evidence type="ECO:0000256" key="7">
    <source>
        <dbReference type="ARBA" id="ARBA00023180"/>
    </source>
</evidence>
<evidence type="ECO:0000256" key="8">
    <source>
        <dbReference type="SAM" id="Phobius"/>
    </source>
</evidence>
<evidence type="ECO:0000313" key="10">
    <source>
        <dbReference type="Proteomes" id="UP001152759"/>
    </source>
</evidence>
<keyword evidence="6" id="KW-0675">Receptor</keyword>
<comment type="subcellular location">
    <subcellularLocation>
        <location evidence="1">Cell membrane</location>
        <topology evidence="1">Multi-pass membrane protein</topology>
    </subcellularLocation>
</comment>
<feature type="transmembrane region" description="Helical" evidence="8">
    <location>
        <begin position="326"/>
        <end position="350"/>
    </location>
</feature>
<organism evidence="9 10">
    <name type="scientific">Bemisia tabaci</name>
    <name type="common">Sweetpotato whitefly</name>
    <name type="synonym">Aleurodes tabaci</name>
    <dbReference type="NCBI Taxonomy" id="7038"/>
    <lineage>
        <taxon>Eukaryota</taxon>
        <taxon>Metazoa</taxon>
        <taxon>Ecdysozoa</taxon>
        <taxon>Arthropoda</taxon>
        <taxon>Hexapoda</taxon>
        <taxon>Insecta</taxon>
        <taxon>Pterygota</taxon>
        <taxon>Neoptera</taxon>
        <taxon>Paraneoptera</taxon>
        <taxon>Hemiptera</taxon>
        <taxon>Sternorrhyncha</taxon>
        <taxon>Aleyrodoidea</taxon>
        <taxon>Aleyrodidae</taxon>
        <taxon>Aleyrodinae</taxon>
        <taxon>Bemisia</taxon>
    </lineage>
</organism>
<evidence type="ECO:0000256" key="1">
    <source>
        <dbReference type="ARBA" id="ARBA00004651"/>
    </source>
</evidence>
<proteinExistence type="predicted"/>
<reference evidence="9" key="1">
    <citation type="submission" date="2021-12" db="EMBL/GenBank/DDBJ databases">
        <authorList>
            <person name="King R."/>
        </authorList>
    </citation>
    <scope>NUCLEOTIDE SEQUENCE</scope>
</reference>
<name>A0A9P0A3E8_BEMTA</name>
<keyword evidence="5 8" id="KW-0472">Membrane</keyword>
<keyword evidence="7" id="KW-0325">Glycoprotein</keyword>
<keyword evidence="10" id="KW-1185">Reference proteome</keyword>
<evidence type="ECO:0000256" key="3">
    <source>
        <dbReference type="ARBA" id="ARBA00022692"/>
    </source>
</evidence>
<keyword evidence="2" id="KW-1003">Cell membrane</keyword>
<evidence type="ECO:0000256" key="6">
    <source>
        <dbReference type="ARBA" id="ARBA00023170"/>
    </source>
</evidence>
<gene>
    <name evidence="9" type="ORF">BEMITA_LOCUS3052</name>
</gene>
<accession>A0A9P0A3E8</accession>
<evidence type="ECO:0008006" key="11">
    <source>
        <dbReference type="Google" id="ProtNLM"/>
    </source>
</evidence>
<feature type="transmembrane region" description="Helical" evidence="8">
    <location>
        <begin position="549"/>
        <end position="571"/>
    </location>
</feature>
<evidence type="ECO:0000256" key="2">
    <source>
        <dbReference type="ARBA" id="ARBA00022475"/>
    </source>
</evidence>
<dbReference type="PANTHER" id="PTHR42643:SF38">
    <property type="entry name" value="IONOTROPIC RECEPTOR 100A"/>
    <property type="match status" value="1"/>
</dbReference>
<dbReference type="AlphaFoldDB" id="A0A9P0A3E8"/>